<dbReference type="PANTHER" id="PTHR33295">
    <property type="entry name" value="ATPASE"/>
    <property type="match status" value="1"/>
</dbReference>
<sequence length="456" mass="51530">MIRIVENRLDQWLSDKDRKPLVLRGARQVGKTWLVRNLAKRTNKRLVEFNFERDPSSKRFFTSNDPKIILRDISRDLNAVLEQQNTILFLDEIQAAGELLAKLRWFAEEMQGLAVIAAGSLLEFTLADHSFSMPVGRIGFLHIEPLGFIEFLTAHKQDLLIHDLLSWRPGREFSPNLHEQALKWFDRFLTVGGMPAIVERDVSGTDEAVCREQQLDLAATYRSDFPKYAKRIEPAVLDSVLRSAALSLGRKFVYAKVEDGVKQHVVKKAIGLLSAARVCHLVRYSAANGLPLGGETKDTFRKVILNDIGLLHALLRFPAHAGLPRWDLVAPQVRGQMAEQAVGQLLRLLGPASGDGPELYYWQREGGRPGEIDYIIQICGRIIPIELKSGETGTMKSLHQFMHDKKLSLAVRFDRNPPALIDLSTKTTQGQEVKYRLYNLPHYMAERLETIVGQGI</sequence>
<dbReference type="InterPro" id="IPR041682">
    <property type="entry name" value="AAA_14"/>
</dbReference>
<name>A0A1F7FLA0_UNCRA</name>
<dbReference type="Pfam" id="PF13173">
    <property type="entry name" value="AAA_14"/>
    <property type="match status" value="1"/>
</dbReference>
<dbReference type="SUPFAM" id="SSF52540">
    <property type="entry name" value="P-loop containing nucleoside triphosphate hydrolases"/>
    <property type="match status" value="1"/>
</dbReference>
<gene>
    <name evidence="2" type="ORF">A2519_14000</name>
</gene>
<dbReference type="Pfam" id="PF13635">
    <property type="entry name" value="DUF4143"/>
    <property type="match status" value="1"/>
</dbReference>
<protein>
    <recommendedName>
        <fullName evidence="1">AAA+ ATPase domain-containing protein</fullName>
    </recommendedName>
</protein>
<dbReference type="EMBL" id="MFYX01000011">
    <property type="protein sequence ID" value="OGK07237.1"/>
    <property type="molecule type" value="Genomic_DNA"/>
</dbReference>
<organism evidence="2 3">
    <name type="scientific">Candidatus Raymondbacteria bacterium RIFOXYD12_FULL_49_13</name>
    <dbReference type="NCBI Taxonomy" id="1817890"/>
    <lineage>
        <taxon>Bacteria</taxon>
        <taxon>Raymondiibacteriota</taxon>
    </lineage>
</organism>
<dbReference type="AlphaFoldDB" id="A0A1F7FLA0"/>
<comment type="caution">
    <text evidence="2">The sequence shown here is derived from an EMBL/GenBank/DDBJ whole genome shotgun (WGS) entry which is preliminary data.</text>
</comment>
<dbReference type="InterPro" id="IPR003593">
    <property type="entry name" value="AAA+_ATPase"/>
</dbReference>
<reference evidence="2 3" key="1">
    <citation type="journal article" date="2016" name="Nat. Commun.">
        <title>Thousands of microbial genomes shed light on interconnected biogeochemical processes in an aquifer system.</title>
        <authorList>
            <person name="Anantharaman K."/>
            <person name="Brown C.T."/>
            <person name="Hug L.A."/>
            <person name="Sharon I."/>
            <person name="Castelle C.J."/>
            <person name="Probst A.J."/>
            <person name="Thomas B.C."/>
            <person name="Singh A."/>
            <person name="Wilkins M.J."/>
            <person name="Karaoz U."/>
            <person name="Brodie E.L."/>
            <person name="Williams K.H."/>
            <person name="Hubbard S.S."/>
            <person name="Banfield J.F."/>
        </authorList>
    </citation>
    <scope>NUCLEOTIDE SEQUENCE [LARGE SCALE GENOMIC DNA]</scope>
</reference>
<evidence type="ECO:0000259" key="1">
    <source>
        <dbReference type="SMART" id="SM00382"/>
    </source>
</evidence>
<proteinExistence type="predicted"/>
<feature type="domain" description="AAA+ ATPase" evidence="1">
    <location>
        <begin position="17"/>
        <end position="137"/>
    </location>
</feature>
<dbReference type="Gene3D" id="3.40.50.300">
    <property type="entry name" value="P-loop containing nucleotide triphosphate hydrolases"/>
    <property type="match status" value="1"/>
</dbReference>
<dbReference type="InterPro" id="IPR027417">
    <property type="entry name" value="P-loop_NTPase"/>
</dbReference>
<evidence type="ECO:0000313" key="2">
    <source>
        <dbReference type="EMBL" id="OGK07237.1"/>
    </source>
</evidence>
<dbReference type="Proteomes" id="UP000179243">
    <property type="component" value="Unassembled WGS sequence"/>
</dbReference>
<dbReference type="PANTHER" id="PTHR33295:SF7">
    <property type="entry name" value="ATPASE"/>
    <property type="match status" value="1"/>
</dbReference>
<accession>A0A1F7FLA0</accession>
<dbReference type="SMART" id="SM00382">
    <property type="entry name" value="AAA"/>
    <property type="match status" value="1"/>
</dbReference>
<dbReference type="InterPro" id="IPR025420">
    <property type="entry name" value="DUF4143"/>
</dbReference>
<evidence type="ECO:0000313" key="3">
    <source>
        <dbReference type="Proteomes" id="UP000179243"/>
    </source>
</evidence>